<organism evidence="5 6">
    <name type="scientific">Senna tora</name>
    <dbReference type="NCBI Taxonomy" id="362788"/>
    <lineage>
        <taxon>Eukaryota</taxon>
        <taxon>Viridiplantae</taxon>
        <taxon>Streptophyta</taxon>
        <taxon>Embryophyta</taxon>
        <taxon>Tracheophyta</taxon>
        <taxon>Spermatophyta</taxon>
        <taxon>Magnoliopsida</taxon>
        <taxon>eudicotyledons</taxon>
        <taxon>Gunneridae</taxon>
        <taxon>Pentapetalae</taxon>
        <taxon>rosids</taxon>
        <taxon>fabids</taxon>
        <taxon>Fabales</taxon>
        <taxon>Fabaceae</taxon>
        <taxon>Caesalpinioideae</taxon>
        <taxon>Cassia clade</taxon>
        <taxon>Senna</taxon>
    </lineage>
</organism>
<dbReference type="Proteomes" id="UP000634136">
    <property type="component" value="Unassembled WGS sequence"/>
</dbReference>
<dbReference type="Gene3D" id="3.40.50.720">
    <property type="entry name" value="NAD(P)-binding Rossmann-like Domain"/>
    <property type="match status" value="2"/>
</dbReference>
<evidence type="ECO:0000313" key="6">
    <source>
        <dbReference type="Proteomes" id="UP000634136"/>
    </source>
</evidence>
<dbReference type="AlphaFoldDB" id="A0A835CB62"/>
<dbReference type="CDD" id="cd08958">
    <property type="entry name" value="FR_SDR_e"/>
    <property type="match status" value="1"/>
</dbReference>
<comment type="similarity">
    <text evidence="3">Belongs to the NAD(P)-dependent epimerase/dehydratase family. Dihydroflavonol-4-reductase subfamily.</text>
</comment>
<evidence type="ECO:0000313" key="5">
    <source>
        <dbReference type="EMBL" id="KAF7833717.1"/>
    </source>
</evidence>
<dbReference type="PANTHER" id="PTHR10366">
    <property type="entry name" value="NAD DEPENDENT EPIMERASE/DEHYDRATASE"/>
    <property type="match status" value="1"/>
</dbReference>
<dbReference type="OrthoDB" id="2735536at2759"/>
<dbReference type="InterPro" id="IPR001509">
    <property type="entry name" value="Epimerase_deHydtase"/>
</dbReference>
<keyword evidence="1" id="KW-0521">NADP</keyword>
<comment type="caution">
    <text evidence="5">The sequence shown here is derived from an EMBL/GenBank/DDBJ whole genome shotgun (WGS) entry which is preliminary data.</text>
</comment>
<dbReference type="GO" id="GO:0016616">
    <property type="term" value="F:oxidoreductase activity, acting on the CH-OH group of donors, NAD or NADP as acceptor"/>
    <property type="evidence" value="ECO:0007669"/>
    <property type="project" value="TreeGrafter"/>
</dbReference>
<dbReference type="InterPro" id="IPR036291">
    <property type="entry name" value="NAD(P)-bd_dom_sf"/>
</dbReference>
<feature type="domain" description="NAD-dependent epimerase/dehydratase" evidence="4">
    <location>
        <begin position="187"/>
        <end position="375"/>
    </location>
</feature>
<protein>
    <submittedName>
        <fullName evidence="5">Cinnamoyl-CoA reductase 1-like</fullName>
    </submittedName>
</protein>
<accession>A0A835CB62</accession>
<keyword evidence="2" id="KW-0560">Oxidoreductase</keyword>
<evidence type="ECO:0000256" key="2">
    <source>
        <dbReference type="ARBA" id="ARBA00023002"/>
    </source>
</evidence>
<evidence type="ECO:0000259" key="4">
    <source>
        <dbReference type="Pfam" id="PF01370"/>
    </source>
</evidence>
<gene>
    <name evidence="5" type="ORF">G2W53_016050</name>
</gene>
<reference evidence="5" key="1">
    <citation type="submission" date="2020-09" db="EMBL/GenBank/DDBJ databases">
        <title>Genome-Enabled Discovery of Anthraquinone Biosynthesis in Senna tora.</title>
        <authorList>
            <person name="Kang S.-H."/>
            <person name="Pandey R.P."/>
            <person name="Lee C.-M."/>
            <person name="Sim J.-S."/>
            <person name="Jeong J.-T."/>
            <person name="Choi B.-S."/>
            <person name="Jung M."/>
            <person name="Ginzburg D."/>
            <person name="Zhao K."/>
            <person name="Won S.Y."/>
            <person name="Oh T.-J."/>
            <person name="Yu Y."/>
            <person name="Kim N.-H."/>
            <person name="Lee O.R."/>
            <person name="Lee T.-H."/>
            <person name="Bashyal P."/>
            <person name="Kim T.-S."/>
            <person name="Lee W.-H."/>
            <person name="Kawkins C."/>
            <person name="Kim C.-K."/>
            <person name="Kim J.S."/>
            <person name="Ahn B.O."/>
            <person name="Rhee S.Y."/>
            <person name="Sohng J.K."/>
        </authorList>
    </citation>
    <scope>NUCLEOTIDE SEQUENCE</scope>
    <source>
        <tissue evidence="5">Leaf</tissue>
    </source>
</reference>
<sequence>MAAVSSNKKLKTPEVVVDETWFSDPDFCRESKKWCVLSKTLGEEAAWKFAKENNIDLVSINSSTVLGPLLQPTLNETSSRILNLLNGAQTFSNFVSGWVNVRDVANAHIQAFEISSASGRYCLVESVTHVSDIVKILRALYPTLQLPESKEGEEERIVKRKKNEEWRRKSGVYDPRKVEHLYKLEGAKERLQLYKASLMEEGSFDSILDGCHGVFHTASPCFLQTKDPQSELIDPAVKGTVNVLRSCAKSPSVKRVVLTSSTASVNMNGRYRSPEVVVDETWLSEEDLNRKSNKWYVVSKILQEEAAWKFAKENNIDLITMHPATVLGPLLQPTLNETSSYILNLINGSETYPNYTYGWIHVRDVANAHIQAFEISSANGRYCLVESVAHFAEIVKILHQLYPTLQLPNRCVDDQPLMPTYQVSKEKAKTLGVEFIPLEVGLKETVESLREKNFVNF</sequence>
<dbReference type="EMBL" id="JAAIUW010000005">
    <property type="protein sequence ID" value="KAF7833717.1"/>
    <property type="molecule type" value="Genomic_DNA"/>
</dbReference>
<dbReference type="PANTHER" id="PTHR10366:SF852">
    <property type="entry name" value="CINNAMOYL-COA REDUCTASE CAD2"/>
    <property type="match status" value="1"/>
</dbReference>
<dbReference type="SUPFAM" id="SSF51735">
    <property type="entry name" value="NAD(P)-binding Rossmann-fold domains"/>
    <property type="match status" value="2"/>
</dbReference>
<keyword evidence="6" id="KW-1185">Reference proteome</keyword>
<dbReference type="FunFam" id="3.40.50.720:FF:000085">
    <property type="entry name" value="Dihydroflavonol reductase"/>
    <property type="match status" value="1"/>
</dbReference>
<proteinExistence type="inferred from homology"/>
<dbReference type="Pfam" id="PF01370">
    <property type="entry name" value="Epimerase"/>
    <property type="match status" value="1"/>
</dbReference>
<evidence type="ECO:0000256" key="1">
    <source>
        <dbReference type="ARBA" id="ARBA00022857"/>
    </source>
</evidence>
<name>A0A835CB62_9FABA</name>
<dbReference type="InterPro" id="IPR050425">
    <property type="entry name" value="NAD(P)_dehydrat-like"/>
</dbReference>
<evidence type="ECO:0000256" key="3">
    <source>
        <dbReference type="ARBA" id="ARBA00023445"/>
    </source>
</evidence>